<dbReference type="AlphaFoldDB" id="A0A921MXF9"/>
<feature type="region of interest" description="Disordered" evidence="1">
    <location>
        <begin position="33"/>
        <end position="78"/>
    </location>
</feature>
<sequence>MDDATGPRRARPGASALGAAALLVLSFGPSALALSPSSAPAPSPTPRAAISAPAPSSATSALPREIGSTASQERTEQA</sequence>
<feature type="compositionally biased region" description="Low complexity" evidence="1">
    <location>
        <begin position="46"/>
        <end position="64"/>
    </location>
</feature>
<reference evidence="2" key="1">
    <citation type="journal article" date="2021" name="PeerJ">
        <title>Extensive microbial diversity within the chicken gut microbiome revealed by metagenomics and culture.</title>
        <authorList>
            <person name="Gilroy R."/>
            <person name="Ravi A."/>
            <person name="Getino M."/>
            <person name="Pursley I."/>
            <person name="Horton D.L."/>
            <person name="Alikhan N.F."/>
            <person name="Baker D."/>
            <person name="Gharbi K."/>
            <person name="Hall N."/>
            <person name="Watson M."/>
            <person name="Adriaenssens E.M."/>
            <person name="Foster-Nyarko E."/>
            <person name="Jarju S."/>
            <person name="Secka A."/>
            <person name="Antonio M."/>
            <person name="Oren A."/>
            <person name="Chaudhuri R.R."/>
            <person name="La Ragione R."/>
            <person name="Hildebrand F."/>
            <person name="Pallen M.J."/>
        </authorList>
    </citation>
    <scope>NUCLEOTIDE SEQUENCE</scope>
    <source>
        <strain evidence="2">ChiGjej5B5-22894</strain>
    </source>
</reference>
<organism evidence="2 3">
    <name type="scientific">Brachybacterium massiliense</name>
    <dbReference type="NCBI Taxonomy" id="1755098"/>
    <lineage>
        <taxon>Bacteria</taxon>
        <taxon>Bacillati</taxon>
        <taxon>Actinomycetota</taxon>
        <taxon>Actinomycetes</taxon>
        <taxon>Micrococcales</taxon>
        <taxon>Dermabacteraceae</taxon>
        <taxon>Brachybacterium</taxon>
    </lineage>
</organism>
<accession>A0A921MXF9</accession>
<evidence type="ECO:0000256" key="1">
    <source>
        <dbReference type="SAM" id="MobiDB-lite"/>
    </source>
</evidence>
<name>A0A921MXF9_9MICO</name>
<evidence type="ECO:0000313" key="3">
    <source>
        <dbReference type="Proteomes" id="UP000742460"/>
    </source>
</evidence>
<dbReference type="RefSeq" id="WP_087484462.1">
    <property type="nucleotide sequence ID" value="NZ_FXXB01000007.1"/>
</dbReference>
<protein>
    <submittedName>
        <fullName evidence="2">Uncharacterized protein</fullName>
    </submittedName>
</protein>
<comment type="caution">
    <text evidence="2">The sequence shown here is derived from an EMBL/GenBank/DDBJ whole genome shotgun (WGS) entry which is preliminary data.</text>
</comment>
<reference evidence="2" key="2">
    <citation type="submission" date="2021-09" db="EMBL/GenBank/DDBJ databases">
        <authorList>
            <person name="Gilroy R."/>
        </authorList>
    </citation>
    <scope>NUCLEOTIDE SEQUENCE</scope>
    <source>
        <strain evidence="2">ChiGjej5B5-22894</strain>
    </source>
</reference>
<dbReference type="EMBL" id="DYUE01000277">
    <property type="protein sequence ID" value="HJG92414.1"/>
    <property type="molecule type" value="Genomic_DNA"/>
</dbReference>
<proteinExistence type="predicted"/>
<evidence type="ECO:0000313" key="2">
    <source>
        <dbReference type="EMBL" id="HJG92414.1"/>
    </source>
</evidence>
<dbReference type="Proteomes" id="UP000742460">
    <property type="component" value="Unassembled WGS sequence"/>
</dbReference>
<gene>
    <name evidence="2" type="ORF">K8V81_11910</name>
</gene>